<comment type="subcellular location">
    <subcellularLocation>
        <location evidence="1">Cell membrane</location>
        <topology evidence="1">Peripheral membrane protein</topology>
        <orientation evidence="1">Cytoplasmic side</orientation>
    </subcellularLocation>
</comment>
<dbReference type="PANTHER" id="PTHR33383">
    <property type="entry name" value="MEMBRANE PROTEIN INSERTION EFFICIENCY FACTOR-RELATED"/>
    <property type="match status" value="1"/>
</dbReference>
<reference evidence="2" key="1">
    <citation type="submission" date="2023-07" db="EMBL/GenBank/DDBJ databases">
        <title>Sequencing the genomes of 1000 actinobacteria strains.</title>
        <authorList>
            <person name="Klenk H.-P."/>
        </authorList>
    </citation>
    <scope>NUCLEOTIDE SEQUENCE</scope>
    <source>
        <strain evidence="2">DSM 13988</strain>
    </source>
</reference>
<evidence type="ECO:0000256" key="1">
    <source>
        <dbReference type="HAMAP-Rule" id="MF_00386"/>
    </source>
</evidence>
<keyword evidence="1" id="KW-0472">Membrane</keyword>
<accession>A0AAE3YHF5</accession>
<dbReference type="NCBIfam" id="TIGR00278">
    <property type="entry name" value="membrane protein insertion efficiency factor YidD"/>
    <property type="match status" value="1"/>
</dbReference>
<comment type="caution">
    <text evidence="2">The sequence shown here is derived from an EMBL/GenBank/DDBJ whole genome shotgun (WGS) entry which is preliminary data.</text>
</comment>
<proteinExistence type="inferred from homology"/>
<evidence type="ECO:0000313" key="2">
    <source>
        <dbReference type="EMBL" id="MDR6892076.1"/>
    </source>
</evidence>
<keyword evidence="3" id="KW-1185">Reference proteome</keyword>
<dbReference type="HAMAP" id="MF_00386">
    <property type="entry name" value="UPF0161_YidD"/>
    <property type="match status" value="1"/>
</dbReference>
<protein>
    <recommendedName>
        <fullName evidence="1">Putative membrane protein insertion efficiency factor</fullName>
    </recommendedName>
</protein>
<dbReference type="Pfam" id="PF01809">
    <property type="entry name" value="YidD"/>
    <property type="match status" value="1"/>
</dbReference>
<gene>
    <name evidence="2" type="ORF">J2S35_001016</name>
</gene>
<comment type="function">
    <text evidence="1">Could be involved in insertion of integral membrane proteins into the membrane.</text>
</comment>
<organism evidence="2 3">
    <name type="scientific">Falsarthrobacter nasiphocae</name>
    <dbReference type="NCBI Taxonomy" id="189863"/>
    <lineage>
        <taxon>Bacteria</taxon>
        <taxon>Bacillati</taxon>
        <taxon>Actinomycetota</taxon>
        <taxon>Actinomycetes</taxon>
        <taxon>Micrococcales</taxon>
        <taxon>Micrococcaceae</taxon>
        <taxon>Falsarthrobacter</taxon>
    </lineage>
</organism>
<dbReference type="SMART" id="SM01234">
    <property type="entry name" value="Haemolytic"/>
    <property type="match status" value="1"/>
</dbReference>
<dbReference type="RefSeq" id="WP_309850588.1">
    <property type="nucleotide sequence ID" value="NZ_BAAAIU010000005.1"/>
</dbReference>
<sequence>MNLRRSTVRAARFVVDLPRLVLIGLLKAYRAVISPLYGPVCRFYPSCTAYALEAVTVHGAVKGSGLTAWRVLRCNPFNPGGVDHVPRGTRRWTREKLPRIVVLNHARIDDYIDGQSAAKEQ</sequence>
<dbReference type="AlphaFoldDB" id="A0AAE3YHF5"/>
<dbReference type="PANTHER" id="PTHR33383:SF1">
    <property type="entry name" value="MEMBRANE PROTEIN INSERTION EFFICIENCY FACTOR-RELATED"/>
    <property type="match status" value="1"/>
</dbReference>
<keyword evidence="1" id="KW-1003">Cell membrane</keyword>
<name>A0AAE3YHF5_9MICC</name>
<dbReference type="GO" id="GO:0005886">
    <property type="term" value="C:plasma membrane"/>
    <property type="evidence" value="ECO:0007669"/>
    <property type="project" value="UniProtKB-SubCell"/>
</dbReference>
<comment type="similarity">
    <text evidence="1">Belongs to the UPF0161 family.</text>
</comment>
<dbReference type="Proteomes" id="UP001247307">
    <property type="component" value="Unassembled WGS sequence"/>
</dbReference>
<dbReference type="InterPro" id="IPR002696">
    <property type="entry name" value="Membr_insert_effic_factor_YidD"/>
</dbReference>
<evidence type="ECO:0000313" key="3">
    <source>
        <dbReference type="Proteomes" id="UP001247307"/>
    </source>
</evidence>
<dbReference type="EMBL" id="JAVDUI010000001">
    <property type="protein sequence ID" value="MDR6892076.1"/>
    <property type="molecule type" value="Genomic_DNA"/>
</dbReference>